<accession>A0A9X9WK65</accession>
<evidence type="ECO:0000256" key="1">
    <source>
        <dbReference type="SAM" id="Phobius"/>
    </source>
</evidence>
<gene>
    <name evidence="3" type="ORF">GWK15_00060</name>
    <name evidence="2" type="ORF">GXW75_15820</name>
</gene>
<reference evidence="2" key="3">
    <citation type="journal article" date="2021" name="Syst. Appl. Microbiol.">
        <title>Roseomonas hellenica sp. nov., isolated from roots of wild-growing Alkanna tinctoria.</title>
        <authorList>
            <person name="Rat A."/>
            <person name="Naranjo H.D."/>
            <person name="Lebbe L."/>
            <person name="Cnockaert M."/>
            <person name="Krigas N."/>
            <person name="Grigoriadou K."/>
            <person name="Maloupa E."/>
            <person name="Willems A."/>
        </authorList>
    </citation>
    <scope>NUCLEOTIDE SEQUENCE</scope>
    <source>
        <strain evidence="2">LMG 31161</strain>
    </source>
</reference>
<keyword evidence="1" id="KW-0472">Membrane</keyword>
<reference evidence="2" key="1">
    <citation type="submission" date="2020-01" db="EMBL/GenBank/DDBJ databases">
        <authorList>
            <person name="Rat A."/>
        </authorList>
    </citation>
    <scope>NUCLEOTIDE SEQUENCE</scope>
    <source>
        <strain evidence="2">LMG 31161</strain>
    </source>
</reference>
<evidence type="ECO:0000313" key="4">
    <source>
        <dbReference type="Proteomes" id="UP000746741"/>
    </source>
</evidence>
<protein>
    <submittedName>
        <fullName evidence="2">Uncharacterized protein</fullName>
    </submittedName>
</protein>
<evidence type="ECO:0000313" key="2">
    <source>
        <dbReference type="EMBL" id="MBR0660725.1"/>
    </source>
</evidence>
<reference evidence="3 4" key="2">
    <citation type="submission" date="2020-02" db="EMBL/GenBank/DDBJ databases">
        <authorList>
            <person name="Sun Q."/>
            <person name="Inoue M."/>
        </authorList>
    </citation>
    <scope>NUCLEOTIDE SEQUENCE [LARGE SCALE GENOMIC DNA]</scope>
    <source>
        <strain evidence="3 4">KCTC 22478</strain>
    </source>
</reference>
<proteinExistence type="predicted"/>
<dbReference type="Proteomes" id="UP000746741">
    <property type="component" value="Unassembled WGS sequence"/>
</dbReference>
<sequence length="404" mass="42196">MTLGRRIMLGAAGTVLVGGIAGTAWMLWPDGPPPPQRYGPRRLVPPLLRPRVGQDDTVFLLTRRAEQDATDPPGAPAPRERIDLLALDAATLAPRFEAYLASVPLGALRDAGLMAEQGATIWTWLGGIGALSAVDGRVLADQPGLAELNPGLPIADATSRSAWRVTDALLLQVAPNWPAWRIDPRDFHASVAQGAADRPLPAVNAAAPVGQGGPTAFRVNEARLGEAWLGLPAETEKLIPPLAPRGQEGRFLSPAGPPPGTGQALWRGVVRMASAAPPNWPANMPDRWGQAERLLDLAQVAGMTGLNYAGFLTAGTVAPILAPDPQSLLLLHGAAGQDLGLVRVAPDGRVLWRAALPMAAVRSVLPGPRHLVLMTGSGVPEIADAVLVSVALADGTVTERHLSA</sequence>
<dbReference type="AlphaFoldDB" id="A0A9X9WK65"/>
<keyword evidence="1" id="KW-0812">Transmembrane</keyword>
<dbReference type="EMBL" id="JAAVUP010000001">
    <property type="protein sequence ID" value="NKE15323.1"/>
    <property type="molecule type" value="Genomic_DNA"/>
</dbReference>
<name>A0A9X9WK65_9PROT</name>
<keyword evidence="4" id="KW-1185">Reference proteome</keyword>
<dbReference type="RefSeq" id="WP_168037842.1">
    <property type="nucleotide sequence ID" value="NZ_JAAEDK010000036.1"/>
</dbReference>
<organism evidence="2 5">
    <name type="scientific">Neoroseomonas oryzicola</name>
    <dbReference type="NCBI Taxonomy" id="535904"/>
    <lineage>
        <taxon>Bacteria</taxon>
        <taxon>Pseudomonadati</taxon>
        <taxon>Pseudomonadota</taxon>
        <taxon>Alphaproteobacteria</taxon>
        <taxon>Acetobacterales</taxon>
        <taxon>Acetobacteraceae</taxon>
        <taxon>Neoroseomonas</taxon>
    </lineage>
</organism>
<keyword evidence="1" id="KW-1133">Transmembrane helix</keyword>
<feature type="transmembrane region" description="Helical" evidence="1">
    <location>
        <begin position="7"/>
        <end position="28"/>
    </location>
</feature>
<evidence type="ECO:0000313" key="3">
    <source>
        <dbReference type="EMBL" id="NKE15323.1"/>
    </source>
</evidence>
<comment type="caution">
    <text evidence="2">The sequence shown here is derived from an EMBL/GenBank/DDBJ whole genome shotgun (WGS) entry which is preliminary data.</text>
</comment>
<dbReference type="Proteomes" id="UP001138708">
    <property type="component" value="Unassembled WGS sequence"/>
</dbReference>
<evidence type="ECO:0000313" key="5">
    <source>
        <dbReference type="Proteomes" id="UP001138708"/>
    </source>
</evidence>
<dbReference type="EMBL" id="JAAEDK010000036">
    <property type="protein sequence ID" value="MBR0660725.1"/>
    <property type="molecule type" value="Genomic_DNA"/>
</dbReference>